<feature type="chain" id="PRO_5046688850" description="SH3 domain-containing protein" evidence="1">
    <location>
        <begin position="23"/>
        <end position="290"/>
    </location>
</feature>
<dbReference type="Proteomes" id="UP001501727">
    <property type="component" value="Unassembled WGS sequence"/>
</dbReference>
<evidence type="ECO:0000313" key="3">
    <source>
        <dbReference type="Proteomes" id="UP001501727"/>
    </source>
</evidence>
<dbReference type="EMBL" id="BAAAZU010000003">
    <property type="protein sequence ID" value="GAA3916052.1"/>
    <property type="molecule type" value="Genomic_DNA"/>
</dbReference>
<accession>A0ABP7M6A1</accession>
<protein>
    <recommendedName>
        <fullName evidence="4">SH3 domain-containing protein</fullName>
    </recommendedName>
</protein>
<gene>
    <name evidence="2" type="ORF">GCM10022229_06540</name>
</gene>
<reference evidence="3" key="1">
    <citation type="journal article" date="2019" name="Int. J. Syst. Evol. Microbiol.">
        <title>The Global Catalogue of Microorganisms (GCM) 10K type strain sequencing project: providing services to taxonomists for standard genome sequencing and annotation.</title>
        <authorList>
            <consortium name="The Broad Institute Genomics Platform"/>
            <consortium name="The Broad Institute Genome Sequencing Center for Infectious Disease"/>
            <person name="Wu L."/>
            <person name="Ma J."/>
        </authorList>
    </citation>
    <scope>NUCLEOTIDE SEQUENCE [LARGE SCALE GENOMIC DNA]</scope>
    <source>
        <strain evidence="3">JCM 16916</strain>
    </source>
</reference>
<keyword evidence="1" id="KW-0732">Signal</keyword>
<name>A0ABP7M6A1_9GAMM</name>
<comment type="caution">
    <text evidence="2">The sequence shown here is derived from an EMBL/GenBank/DDBJ whole genome shotgun (WGS) entry which is preliminary data.</text>
</comment>
<dbReference type="NCBIfam" id="NF047539">
    <property type="entry name" value="XAC2610_fam"/>
    <property type="match status" value="1"/>
</dbReference>
<organism evidence="2 3">
    <name type="scientific">Luteimonas lutimaris</name>
    <dbReference type="NCBI Taxonomy" id="698645"/>
    <lineage>
        <taxon>Bacteria</taxon>
        <taxon>Pseudomonadati</taxon>
        <taxon>Pseudomonadota</taxon>
        <taxon>Gammaproteobacteria</taxon>
        <taxon>Lysobacterales</taxon>
        <taxon>Lysobacteraceae</taxon>
        <taxon>Luteimonas</taxon>
    </lineage>
</organism>
<dbReference type="RefSeq" id="WP_344758498.1">
    <property type="nucleotide sequence ID" value="NZ_BAAAZU010000003.1"/>
</dbReference>
<proteinExistence type="predicted"/>
<feature type="signal peptide" evidence="1">
    <location>
        <begin position="1"/>
        <end position="22"/>
    </location>
</feature>
<keyword evidence="3" id="KW-1185">Reference proteome</keyword>
<evidence type="ECO:0000313" key="2">
    <source>
        <dbReference type="EMBL" id="GAA3916052.1"/>
    </source>
</evidence>
<evidence type="ECO:0000256" key="1">
    <source>
        <dbReference type="SAM" id="SignalP"/>
    </source>
</evidence>
<evidence type="ECO:0008006" key="4">
    <source>
        <dbReference type="Google" id="ProtNLM"/>
    </source>
</evidence>
<sequence length="290" mass="31776">MTSCYRLAVAILALCGCAPAMAQEAGDDGPESRFVMDIDASTRADIVVGEHNLRVTVHPGEVVQVLDETASDEEGRFHVGRDDFNFDGHVDLSTWAVVGQVNQSVVVYLYDPADRRFHILRTPDNAPVNCEGFWDLTPHAELRLLTSSCRGGPMWFTDVYRFTPQGELYVYRSQRRIMSPLITGMLEFGTDDVPIASVWTTYDGAGNALDTWVGTDPLRPVPLMLTMAEPLGIRDMPGGFLLPVQLAAGEQVEVLDVSQEENWMKVRIAGPAKRPAITGWVAVPGEGASP</sequence>
<dbReference type="InterPro" id="IPR058087">
    <property type="entry name" value="XAC2610_dom"/>
</dbReference>
<dbReference type="PROSITE" id="PS51257">
    <property type="entry name" value="PROKAR_LIPOPROTEIN"/>
    <property type="match status" value="1"/>
</dbReference>